<organism evidence="2 3">
    <name type="scientific">Bacteriovorax antarcticus</name>
    <dbReference type="NCBI Taxonomy" id="3088717"/>
    <lineage>
        <taxon>Bacteria</taxon>
        <taxon>Pseudomonadati</taxon>
        <taxon>Bdellovibrionota</taxon>
        <taxon>Bacteriovoracia</taxon>
        <taxon>Bacteriovoracales</taxon>
        <taxon>Bacteriovoracaceae</taxon>
        <taxon>Bacteriovorax</taxon>
    </lineage>
</organism>
<dbReference type="InterPro" id="IPR001932">
    <property type="entry name" value="PPM-type_phosphatase-like_dom"/>
</dbReference>
<protein>
    <recommendedName>
        <fullName evidence="1">PPM-type phosphatase domain-containing protein</fullName>
    </recommendedName>
</protein>
<dbReference type="PROSITE" id="PS51746">
    <property type="entry name" value="PPM_2"/>
    <property type="match status" value="1"/>
</dbReference>
<reference evidence="2 3" key="1">
    <citation type="submission" date="2023-11" db="EMBL/GenBank/DDBJ databases">
        <title>A Novel Polar Bacteriovorax (B. antarcticus) Isolated from the Biocrust in Antarctica.</title>
        <authorList>
            <person name="Mun W."/>
            <person name="Choi S.Y."/>
            <person name="Mitchell R.J."/>
        </authorList>
    </citation>
    <scope>NUCLEOTIDE SEQUENCE [LARGE SCALE GENOMIC DNA]</scope>
    <source>
        <strain evidence="2 3">PP10</strain>
    </source>
</reference>
<evidence type="ECO:0000259" key="1">
    <source>
        <dbReference type="PROSITE" id="PS51746"/>
    </source>
</evidence>
<name>A0ABU5VSM2_9BACT</name>
<gene>
    <name evidence="2" type="ORF">SHI21_02295</name>
</gene>
<evidence type="ECO:0000313" key="3">
    <source>
        <dbReference type="Proteomes" id="UP001302274"/>
    </source>
</evidence>
<proteinExistence type="predicted"/>
<evidence type="ECO:0000313" key="2">
    <source>
        <dbReference type="EMBL" id="MEA9355010.1"/>
    </source>
</evidence>
<dbReference type="EMBL" id="JAYGJQ010000001">
    <property type="protein sequence ID" value="MEA9355010.1"/>
    <property type="molecule type" value="Genomic_DNA"/>
</dbReference>
<sequence>MIELKSYGMQSHQGPHLNLNEDLVDADLVNNLFMLVDGFGGSNIGDRAAMMIRDTLKRSYTKIAVDPEATLPFFYSHKYLIEGNALINAFQTAHQNVNRDNEKKSLDNRGGGSVIAAAVAENILTLVSTGNCVAYLYRKGHMSIEVLPDSLASLSRDSYQSYLHSVPMSGIGLFEDLHYNVRELKVTEGDVLIMLTDGAYSRLNMEEIKYIVETNLESELDAIKELFRLSNDRGNLDNQSAVILQF</sequence>
<accession>A0ABU5VSM2</accession>
<dbReference type="SMART" id="SM00331">
    <property type="entry name" value="PP2C_SIG"/>
    <property type="match status" value="1"/>
</dbReference>
<dbReference type="SUPFAM" id="SSF81606">
    <property type="entry name" value="PP2C-like"/>
    <property type="match status" value="1"/>
</dbReference>
<dbReference type="Gene3D" id="3.60.40.10">
    <property type="entry name" value="PPM-type phosphatase domain"/>
    <property type="match status" value="1"/>
</dbReference>
<feature type="domain" description="PPM-type phosphatase" evidence="1">
    <location>
        <begin position="6"/>
        <end position="246"/>
    </location>
</feature>
<comment type="caution">
    <text evidence="2">The sequence shown here is derived from an EMBL/GenBank/DDBJ whole genome shotgun (WGS) entry which is preliminary data.</text>
</comment>
<keyword evidence="3" id="KW-1185">Reference proteome</keyword>
<dbReference type="SMART" id="SM00332">
    <property type="entry name" value="PP2Cc"/>
    <property type="match status" value="1"/>
</dbReference>
<dbReference type="InterPro" id="IPR036457">
    <property type="entry name" value="PPM-type-like_dom_sf"/>
</dbReference>
<dbReference type="RefSeq" id="WP_323574500.1">
    <property type="nucleotide sequence ID" value="NZ_JAYGJQ010000001.1"/>
</dbReference>
<dbReference type="Proteomes" id="UP001302274">
    <property type="component" value="Unassembled WGS sequence"/>
</dbReference>